<dbReference type="Proteomes" id="UP001066276">
    <property type="component" value="Chromosome 4_2"/>
</dbReference>
<dbReference type="AlphaFoldDB" id="A0AAV7S743"/>
<reference evidence="1" key="1">
    <citation type="journal article" date="2022" name="bioRxiv">
        <title>Sequencing and chromosome-scale assembly of the giantPleurodeles waltlgenome.</title>
        <authorList>
            <person name="Brown T."/>
            <person name="Elewa A."/>
            <person name="Iarovenko S."/>
            <person name="Subramanian E."/>
            <person name="Araus A.J."/>
            <person name="Petzold A."/>
            <person name="Susuki M."/>
            <person name="Suzuki K.-i.T."/>
            <person name="Hayashi T."/>
            <person name="Toyoda A."/>
            <person name="Oliveira C."/>
            <person name="Osipova E."/>
            <person name="Leigh N.D."/>
            <person name="Simon A."/>
            <person name="Yun M.H."/>
        </authorList>
    </citation>
    <scope>NUCLEOTIDE SEQUENCE</scope>
    <source>
        <strain evidence="1">20211129_DDA</strain>
        <tissue evidence="1">Liver</tissue>
    </source>
</reference>
<sequence>MRPVLAEIAVITGEQRLPPEQQIISMVVEKGAKCGAKGAVAFLKPPFDTIKKQNIRTSWTTWIETFKDLIDALEEADNKKIFKYLKNFAGDGVKEVLKKVLQADGISYRQIKKP</sequence>
<evidence type="ECO:0000313" key="2">
    <source>
        <dbReference type="Proteomes" id="UP001066276"/>
    </source>
</evidence>
<keyword evidence="2" id="KW-1185">Reference proteome</keyword>
<dbReference type="EMBL" id="JANPWB010000008">
    <property type="protein sequence ID" value="KAJ1160329.1"/>
    <property type="molecule type" value="Genomic_DNA"/>
</dbReference>
<protein>
    <submittedName>
        <fullName evidence="1">Uncharacterized protein</fullName>
    </submittedName>
</protein>
<proteinExistence type="predicted"/>
<name>A0AAV7S743_PLEWA</name>
<comment type="caution">
    <text evidence="1">The sequence shown here is derived from an EMBL/GenBank/DDBJ whole genome shotgun (WGS) entry which is preliminary data.</text>
</comment>
<organism evidence="1 2">
    <name type="scientific">Pleurodeles waltl</name>
    <name type="common">Iberian ribbed newt</name>
    <dbReference type="NCBI Taxonomy" id="8319"/>
    <lineage>
        <taxon>Eukaryota</taxon>
        <taxon>Metazoa</taxon>
        <taxon>Chordata</taxon>
        <taxon>Craniata</taxon>
        <taxon>Vertebrata</taxon>
        <taxon>Euteleostomi</taxon>
        <taxon>Amphibia</taxon>
        <taxon>Batrachia</taxon>
        <taxon>Caudata</taxon>
        <taxon>Salamandroidea</taxon>
        <taxon>Salamandridae</taxon>
        <taxon>Pleurodelinae</taxon>
        <taxon>Pleurodeles</taxon>
    </lineage>
</organism>
<accession>A0AAV7S743</accession>
<gene>
    <name evidence="1" type="ORF">NDU88_000831</name>
</gene>
<evidence type="ECO:0000313" key="1">
    <source>
        <dbReference type="EMBL" id="KAJ1160329.1"/>
    </source>
</evidence>